<protein>
    <submittedName>
        <fullName evidence="2">Uncharacterized protein</fullName>
    </submittedName>
</protein>
<dbReference type="EMBL" id="CCAG010016469">
    <property type="status" value="NOT_ANNOTATED_CDS"/>
    <property type="molecule type" value="Genomic_DNA"/>
</dbReference>
<dbReference type="EnsemblMetazoa" id="GMOY000065-RA">
    <property type="protein sequence ID" value="GMOY000065-PA"/>
    <property type="gene ID" value="GMOY000065"/>
</dbReference>
<feature type="compositionally biased region" description="Acidic residues" evidence="1">
    <location>
        <begin position="84"/>
        <end position="95"/>
    </location>
</feature>
<evidence type="ECO:0000256" key="1">
    <source>
        <dbReference type="SAM" id="MobiDB-lite"/>
    </source>
</evidence>
<feature type="region of interest" description="Disordered" evidence="1">
    <location>
        <begin position="74"/>
        <end position="95"/>
    </location>
</feature>
<dbReference type="AlphaFoldDB" id="A0A1B0F9A9"/>
<dbReference type="Proteomes" id="UP000092444">
    <property type="component" value="Unassembled WGS sequence"/>
</dbReference>
<accession>A0A1B0F9A9</accession>
<feature type="compositionally biased region" description="Basic and acidic residues" evidence="1">
    <location>
        <begin position="74"/>
        <end position="83"/>
    </location>
</feature>
<keyword evidence="3" id="KW-1185">Reference proteome</keyword>
<name>A0A1B0F9A9_GLOMM</name>
<reference evidence="2" key="1">
    <citation type="submission" date="2020-05" db="UniProtKB">
        <authorList>
            <consortium name="EnsemblMetazoa"/>
        </authorList>
    </citation>
    <scope>IDENTIFICATION</scope>
    <source>
        <strain evidence="2">Yale</strain>
    </source>
</reference>
<organism evidence="2 3">
    <name type="scientific">Glossina morsitans morsitans</name>
    <name type="common">Savannah tsetse fly</name>
    <dbReference type="NCBI Taxonomy" id="37546"/>
    <lineage>
        <taxon>Eukaryota</taxon>
        <taxon>Metazoa</taxon>
        <taxon>Ecdysozoa</taxon>
        <taxon>Arthropoda</taxon>
        <taxon>Hexapoda</taxon>
        <taxon>Insecta</taxon>
        <taxon>Pterygota</taxon>
        <taxon>Neoptera</taxon>
        <taxon>Endopterygota</taxon>
        <taxon>Diptera</taxon>
        <taxon>Brachycera</taxon>
        <taxon>Muscomorpha</taxon>
        <taxon>Hippoboscoidea</taxon>
        <taxon>Glossinidae</taxon>
        <taxon>Glossina</taxon>
    </lineage>
</organism>
<sequence length="127" mass="13882">MPELGVVYPTHKEELCKTACPSRDNSPNTNNGSESVEIVVTPSNTISGLLQESILSSPSTNNTDICALEETHYGQDNLDHLPDGDDEYGDGEPDSDEVFLRSIDILEKAEKFTIVQKPANAKSRAKF</sequence>
<proteinExistence type="predicted"/>
<evidence type="ECO:0000313" key="2">
    <source>
        <dbReference type="EnsemblMetazoa" id="GMOY000065-PA"/>
    </source>
</evidence>
<evidence type="ECO:0000313" key="3">
    <source>
        <dbReference type="Proteomes" id="UP000092444"/>
    </source>
</evidence>